<dbReference type="OrthoDB" id="1079385at2"/>
<evidence type="ECO:0000313" key="2">
    <source>
        <dbReference type="EMBL" id="RVT96309.1"/>
    </source>
</evidence>
<name>A0A437MFA5_9PROT</name>
<dbReference type="SUPFAM" id="SSF53335">
    <property type="entry name" value="S-adenosyl-L-methionine-dependent methyltransferases"/>
    <property type="match status" value="1"/>
</dbReference>
<keyword evidence="3" id="KW-1185">Reference proteome</keyword>
<dbReference type="InterPro" id="IPR029063">
    <property type="entry name" value="SAM-dependent_MTases_sf"/>
</dbReference>
<evidence type="ECO:0000256" key="1">
    <source>
        <dbReference type="SAM" id="MobiDB-lite"/>
    </source>
</evidence>
<accession>A0A437MFA5</accession>
<dbReference type="EMBL" id="SACL01000004">
    <property type="protein sequence ID" value="RVT96309.1"/>
    <property type="molecule type" value="Genomic_DNA"/>
</dbReference>
<evidence type="ECO:0008006" key="4">
    <source>
        <dbReference type="Google" id="ProtNLM"/>
    </source>
</evidence>
<proteinExistence type="predicted"/>
<dbReference type="RefSeq" id="WP_127788242.1">
    <property type="nucleotide sequence ID" value="NZ_SACL01000004.1"/>
</dbReference>
<protein>
    <recommendedName>
        <fullName evidence="4">SAM-dependent methyltransferase</fullName>
    </recommendedName>
</protein>
<dbReference type="Proteomes" id="UP000282957">
    <property type="component" value="Unassembled WGS sequence"/>
</dbReference>
<evidence type="ECO:0000313" key="3">
    <source>
        <dbReference type="Proteomes" id="UP000282957"/>
    </source>
</evidence>
<reference evidence="2 3" key="1">
    <citation type="submission" date="2019-01" db="EMBL/GenBank/DDBJ databases">
        <authorList>
            <person name="Chen W.-M."/>
        </authorList>
    </citation>
    <scope>NUCLEOTIDE SEQUENCE [LARGE SCALE GENOMIC DNA]</scope>
    <source>
        <strain evidence="2 3">CCP-6</strain>
    </source>
</reference>
<comment type="caution">
    <text evidence="2">The sequence shown here is derived from an EMBL/GenBank/DDBJ whole genome shotgun (WGS) entry which is preliminary data.</text>
</comment>
<gene>
    <name evidence="2" type="ORF">EOD42_14455</name>
</gene>
<feature type="region of interest" description="Disordered" evidence="1">
    <location>
        <begin position="1"/>
        <end position="42"/>
    </location>
</feature>
<dbReference type="AlphaFoldDB" id="A0A437MFA5"/>
<sequence>MAALFPDLPHDAGADGASPAVQRLAGRSPNKAARERRHADGVDGDFFRTPAIATRALLEREVFPRGIWEPACGDGAISQVLEALGHDVISTDLFARGYGVAGWDFLQQRALPHGVEAIITNPPFKLGTRFVQHALGLGARKIAMLCRVAFLEGQERRDTIFAHQQLSRVWIFSSRITLWRGDDPNPQEKGGAMAFAWFVLERHHHGGTVGFI</sequence>
<organism evidence="2 3">
    <name type="scientific">Rhodovarius crocodyli</name>
    <dbReference type="NCBI Taxonomy" id="1979269"/>
    <lineage>
        <taxon>Bacteria</taxon>
        <taxon>Pseudomonadati</taxon>
        <taxon>Pseudomonadota</taxon>
        <taxon>Alphaproteobacteria</taxon>
        <taxon>Acetobacterales</taxon>
        <taxon>Roseomonadaceae</taxon>
        <taxon>Rhodovarius</taxon>
    </lineage>
</organism>